<organism evidence="3 4">
    <name type="scientific">Acidocella aromatica</name>
    <dbReference type="NCBI Taxonomy" id="1303579"/>
    <lineage>
        <taxon>Bacteria</taxon>
        <taxon>Pseudomonadati</taxon>
        <taxon>Pseudomonadota</taxon>
        <taxon>Alphaproteobacteria</taxon>
        <taxon>Acetobacterales</taxon>
        <taxon>Acidocellaceae</taxon>
        <taxon>Acidocella</taxon>
    </lineage>
</organism>
<dbReference type="PANTHER" id="PTHR12526:SF630">
    <property type="entry name" value="GLYCOSYLTRANSFERASE"/>
    <property type="match status" value="1"/>
</dbReference>
<feature type="domain" description="Glycosyl transferase family 1" evidence="1">
    <location>
        <begin position="172"/>
        <end position="325"/>
    </location>
</feature>
<evidence type="ECO:0000313" key="3">
    <source>
        <dbReference type="EMBL" id="MBB5374039.1"/>
    </source>
</evidence>
<dbReference type="Pfam" id="PF00534">
    <property type="entry name" value="Glycos_transf_1"/>
    <property type="match status" value="1"/>
</dbReference>
<evidence type="ECO:0000259" key="2">
    <source>
        <dbReference type="Pfam" id="PF13439"/>
    </source>
</evidence>
<name>A0A840VPI1_9PROT</name>
<feature type="domain" description="Glycosyltransferase subfamily 4-like N-terminal" evidence="2">
    <location>
        <begin position="14"/>
        <end position="155"/>
    </location>
</feature>
<dbReference type="EMBL" id="JACHFJ010000011">
    <property type="protein sequence ID" value="MBB5374039.1"/>
    <property type="molecule type" value="Genomic_DNA"/>
</dbReference>
<dbReference type="GO" id="GO:0016757">
    <property type="term" value="F:glycosyltransferase activity"/>
    <property type="evidence" value="ECO:0007669"/>
    <property type="project" value="InterPro"/>
</dbReference>
<dbReference type="RefSeq" id="WP_183267051.1">
    <property type="nucleotide sequence ID" value="NZ_JACHFJ010000011.1"/>
</dbReference>
<dbReference type="Gene3D" id="3.40.50.2000">
    <property type="entry name" value="Glycogen Phosphorylase B"/>
    <property type="match status" value="2"/>
</dbReference>
<dbReference type="InterPro" id="IPR028098">
    <property type="entry name" value="Glyco_trans_4-like_N"/>
</dbReference>
<dbReference type="PANTHER" id="PTHR12526">
    <property type="entry name" value="GLYCOSYLTRANSFERASE"/>
    <property type="match status" value="1"/>
</dbReference>
<gene>
    <name evidence="3" type="ORF">HNP71_002306</name>
</gene>
<keyword evidence="4" id="KW-1185">Reference proteome</keyword>
<dbReference type="CDD" id="cd03811">
    <property type="entry name" value="GT4_GT28_WabH-like"/>
    <property type="match status" value="1"/>
</dbReference>
<dbReference type="Pfam" id="PF13439">
    <property type="entry name" value="Glyco_transf_4"/>
    <property type="match status" value="1"/>
</dbReference>
<reference evidence="3 4" key="1">
    <citation type="submission" date="2020-08" db="EMBL/GenBank/DDBJ databases">
        <title>Genomic Encyclopedia of Type Strains, Phase IV (KMG-IV): sequencing the most valuable type-strain genomes for metagenomic binning, comparative biology and taxonomic classification.</title>
        <authorList>
            <person name="Goeker M."/>
        </authorList>
    </citation>
    <scope>NUCLEOTIDE SEQUENCE [LARGE SCALE GENOMIC DNA]</scope>
    <source>
        <strain evidence="3 4">DSM 27026</strain>
    </source>
</reference>
<dbReference type="InterPro" id="IPR001296">
    <property type="entry name" value="Glyco_trans_1"/>
</dbReference>
<comment type="caution">
    <text evidence="3">The sequence shown here is derived from an EMBL/GenBank/DDBJ whole genome shotgun (WGS) entry which is preliminary data.</text>
</comment>
<protein>
    <submittedName>
        <fullName evidence="3">Glycosyltransferase involved in cell wall biosynthesis</fullName>
    </submittedName>
</protein>
<evidence type="ECO:0000259" key="1">
    <source>
        <dbReference type="Pfam" id="PF00534"/>
    </source>
</evidence>
<dbReference type="AlphaFoldDB" id="A0A840VPI1"/>
<evidence type="ECO:0000313" key="4">
    <source>
        <dbReference type="Proteomes" id="UP000553706"/>
    </source>
</evidence>
<accession>A0A840VPI1</accession>
<proteinExistence type="predicted"/>
<sequence>MRILHLLNHCGKANGHVNVSVDMACAQSMSGHVVGYCCAKGDFIPLLTNAGVQTFRVEEPHRSIKQFFKAQTDLWRAIKNFQPDIVHVHMAAQSVLIQPYRLFGYKVVTTVHNEFDRSVWLMGLASRIVTVSKAGYESMARRGFSRKKIRIVLNGSIGSSRLKQDFIRAQVQHPAIVTVSGLHPRKGIADLLHAFKSIRDSFPDANLYLLGEGPCQVEYEALATTLGIDASTHFLGFRDDPREYLFASDIFVLASHSDPGPLVVAEARNAGCAIVATNVDGIPEMLDHGDAGLLVPPKDPAALATAIKYLLADPAELKRYSAMARRGVERFTIARVCREMDEVYRELV</sequence>
<keyword evidence="3" id="KW-0808">Transferase</keyword>
<dbReference type="Proteomes" id="UP000553706">
    <property type="component" value="Unassembled WGS sequence"/>
</dbReference>
<dbReference type="SUPFAM" id="SSF53756">
    <property type="entry name" value="UDP-Glycosyltransferase/glycogen phosphorylase"/>
    <property type="match status" value="1"/>
</dbReference>